<evidence type="ECO:0000313" key="2">
    <source>
        <dbReference type="EMBL" id="QCU76497.1"/>
    </source>
</evidence>
<dbReference type="RefSeq" id="WP_138490281.1">
    <property type="nucleotide sequence ID" value="NZ_CP040559.1"/>
</dbReference>
<feature type="transmembrane region" description="Helical" evidence="1">
    <location>
        <begin position="108"/>
        <end position="132"/>
    </location>
</feature>
<proteinExistence type="predicted"/>
<keyword evidence="1" id="KW-0812">Transmembrane</keyword>
<dbReference type="Proteomes" id="UP000310065">
    <property type="component" value="Chromosome S1"/>
</dbReference>
<dbReference type="EMBL" id="CP040559">
    <property type="protein sequence ID" value="QCU76497.1"/>
    <property type="molecule type" value="Genomic_DNA"/>
</dbReference>
<sequence>MRTIFSFILASLIVAFLAPMAIEMKFTIMPFGIFIWTLIVVLILVPVTAFPIYKFITKSCGYSLNTVLKSSVISTCLVSFFFVFPSGLDSSIINDKVLVENGSITLIGYGYSFLQLFLFSIVGLVAGIVFYVSKIELNKS</sequence>
<protein>
    <submittedName>
        <fullName evidence="2">Uncharacterized protein</fullName>
    </submittedName>
</protein>
<organism evidence="2 3">
    <name type="scientific">Pseudoalteromonas distincta</name>
    <dbReference type="NCBI Taxonomy" id="77608"/>
    <lineage>
        <taxon>Bacteria</taxon>
        <taxon>Pseudomonadati</taxon>
        <taxon>Pseudomonadota</taxon>
        <taxon>Gammaproteobacteria</taxon>
        <taxon>Alteromonadales</taxon>
        <taxon>Pseudoalteromonadaceae</taxon>
        <taxon>Pseudoalteromonas</taxon>
    </lineage>
</organism>
<keyword evidence="1" id="KW-1133">Transmembrane helix</keyword>
<reference evidence="2 3" key="1">
    <citation type="submission" date="2019-05" db="EMBL/GenBank/DDBJ databases">
        <title>Complete genome sequence of Pseudoalteromonas sp. 16-SW-7(T) isolated from the Okhotsk Sea, Russia.</title>
        <authorList>
            <person name="Nguyen T.H."/>
            <person name="Nedashkovskaya O.I."/>
            <person name="Kim S.-G."/>
        </authorList>
    </citation>
    <scope>NUCLEOTIDE SEQUENCE [LARGE SCALE GENOMIC DNA]</scope>
    <source>
        <strain evidence="2 3">16-SW-7</strain>
    </source>
</reference>
<name>A0A4P9J6A8_9GAMM</name>
<dbReference type="KEGG" id="pdv:FFU37_18755"/>
<dbReference type="AlphaFoldDB" id="A0A4P9J6A8"/>
<evidence type="ECO:0000256" key="1">
    <source>
        <dbReference type="SAM" id="Phobius"/>
    </source>
</evidence>
<keyword evidence="1" id="KW-0472">Membrane</keyword>
<feature type="transmembrane region" description="Helical" evidence="1">
    <location>
        <begin position="67"/>
        <end position="88"/>
    </location>
</feature>
<dbReference type="GeneID" id="88777707"/>
<feature type="transmembrane region" description="Helical" evidence="1">
    <location>
        <begin position="33"/>
        <end position="55"/>
    </location>
</feature>
<gene>
    <name evidence="2" type="ORF">FFU37_18755</name>
</gene>
<accession>A0A4P9J6A8</accession>
<evidence type="ECO:0000313" key="3">
    <source>
        <dbReference type="Proteomes" id="UP000310065"/>
    </source>
</evidence>